<sequence>ASPALTETFPVTGANIATCAHRTPATALSRRDESTPLRSALRSCPRLRYISLLESCGPSPCWPRTFRSLSPDRGTTSASSTSRAAHTASPRSGSTAAASSVRRPRMTTRAGTSVTSPSTSPWCGMGTSSLTTPPTFK</sequence>
<proteinExistence type="predicted"/>
<dbReference type="Proteomes" id="UP001057452">
    <property type="component" value="Chromosome 7"/>
</dbReference>
<feature type="non-terminal residue" evidence="1">
    <location>
        <position position="137"/>
    </location>
</feature>
<accession>A0ACB9XEE8</accession>
<name>A0ACB9XEE8_CHAAC</name>
<organism evidence="1 2">
    <name type="scientific">Chaenocephalus aceratus</name>
    <name type="common">Blackfin icefish</name>
    <name type="synonym">Chaenichthys aceratus</name>
    <dbReference type="NCBI Taxonomy" id="36190"/>
    <lineage>
        <taxon>Eukaryota</taxon>
        <taxon>Metazoa</taxon>
        <taxon>Chordata</taxon>
        <taxon>Craniata</taxon>
        <taxon>Vertebrata</taxon>
        <taxon>Euteleostomi</taxon>
        <taxon>Actinopterygii</taxon>
        <taxon>Neopterygii</taxon>
        <taxon>Teleostei</taxon>
        <taxon>Neoteleostei</taxon>
        <taxon>Acanthomorphata</taxon>
        <taxon>Eupercaria</taxon>
        <taxon>Perciformes</taxon>
        <taxon>Notothenioidei</taxon>
        <taxon>Channichthyidae</taxon>
        <taxon>Chaenocephalus</taxon>
    </lineage>
</organism>
<feature type="non-terminal residue" evidence="1">
    <location>
        <position position="1"/>
    </location>
</feature>
<reference evidence="1" key="1">
    <citation type="submission" date="2022-05" db="EMBL/GenBank/DDBJ databases">
        <title>Chromosome-level genome of Chaenocephalus aceratus.</title>
        <authorList>
            <person name="Park H."/>
        </authorList>
    </citation>
    <scope>NUCLEOTIDE SEQUENCE</scope>
    <source>
        <strain evidence="1">KU_202001</strain>
    </source>
</reference>
<evidence type="ECO:0000313" key="1">
    <source>
        <dbReference type="EMBL" id="KAI4824515.1"/>
    </source>
</evidence>
<gene>
    <name evidence="1" type="ORF">KUCAC02_013019</name>
</gene>
<evidence type="ECO:0000313" key="2">
    <source>
        <dbReference type="Proteomes" id="UP001057452"/>
    </source>
</evidence>
<protein>
    <submittedName>
        <fullName evidence="1">Uncharacterized protein</fullName>
    </submittedName>
</protein>
<dbReference type="EMBL" id="CM043791">
    <property type="protein sequence ID" value="KAI4824515.1"/>
    <property type="molecule type" value="Genomic_DNA"/>
</dbReference>
<keyword evidence="2" id="KW-1185">Reference proteome</keyword>
<comment type="caution">
    <text evidence="1">The sequence shown here is derived from an EMBL/GenBank/DDBJ whole genome shotgun (WGS) entry which is preliminary data.</text>
</comment>